<evidence type="ECO:0000256" key="1">
    <source>
        <dbReference type="ARBA" id="ARBA00022527"/>
    </source>
</evidence>
<dbReference type="InterPro" id="IPR005177">
    <property type="entry name" value="Kinase-pyrophosphorylase"/>
</dbReference>
<dbReference type="Proteomes" id="UP000241405">
    <property type="component" value="Unassembled WGS sequence"/>
</dbReference>
<comment type="catalytic activity">
    <reaction evidence="5">
        <text>[pyruvate, water dikinase]-phosphate + phosphate + H(+) = [pyruvate, water dikinase] + diphosphate</text>
        <dbReference type="Rhea" id="RHEA:48580"/>
        <dbReference type="Rhea" id="RHEA-COMP:11425"/>
        <dbReference type="Rhea" id="RHEA-COMP:11426"/>
        <dbReference type="ChEBI" id="CHEBI:15378"/>
        <dbReference type="ChEBI" id="CHEBI:33019"/>
        <dbReference type="ChEBI" id="CHEBI:43176"/>
        <dbReference type="ChEBI" id="CHEBI:43474"/>
        <dbReference type="ChEBI" id="CHEBI:68546"/>
        <dbReference type="EC" id="2.7.4.28"/>
    </reaction>
</comment>
<dbReference type="HAMAP" id="MF_01062">
    <property type="entry name" value="PSRP"/>
    <property type="match status" value="1"/>
</dbReference>
<dbReference type="GO" id="GO:0005524">
    <property type="term" value="F:ATP binding"/>
    <property type="evidence" value="ECO:0007669"/>
    <property type="project" value="InterPro"/>
</dbReference>
<name>A0A2T3JQH6_PHOPO</name>
<sequence>MQNKTNFRDVFYISDGTAITAETLGHAVLGQFSLDLQQTTLPFVESTERAKQVKNLINQSNEKYGIQPLVFYSMVVPEIKQIIEQANALFYDVLKVLVEPLERDLAIKATPQLQRSHSINKDSTSYHNRIAAIEYTLAHDDGISLNHLEQADIILLGVSRCGKTPTSLYLAMQFGLRAVNYPFIADDMSALKLPKAIEPYRFKTFGLTIDIERLVAIRNERLADSNYASPEQCQDELQKVEAMFRREAIPYLNTSSLSVEEISTRLLSMCGLKRNMF</sequence>
<evidence type="ECO:0000313" key="9">
    <source>
        <dbReference type="Proteomes" id="UP000241618"/>
    </source>
</evidence>
<dbReference type="PANTHER" id="PTHR31756:SF3">
    <property type="entry name" value="PYRUVATE, PHOSPHATE DIKINASE REGULATORY PROTEIN 1, CHLOROPLASTIC"/>
    <property type="match status" value="1"/>
</dbReference>
<gene>
    <name evidence="7" type="ORF">C9J18_12815</name>
    <name evidence="6" type="ORF">CTM96_00100</name>
</gene>
<dbReference type="GO" id="GO:0004674">
    <property type="term" value="F:protein serine/threonine kinase activity"/>
    <property type="evidence" value="ECO:0007669"/>
    <property type="project" value="UniProtKB-UniRule"/>
</dbReference>
<feature type="binding site" evidence="5">
    <location>
        <begin position="157"/>
        <end position="164"/>
    </location>
    <ligand>
        <name>ADP</name>
        <dbReference type="ChEBI" id="CHEBI:456216"/>
    </ligand>
</feature>
<keyword evidence="1 5" id="KW-0723">Serine/threonine-protein kinase</keyword>
<dbReference type="PANTHER" id="PTHR31756">
    <property type="entry name" value="PYRUVATE, PHOSPHATE DIKINASE REGULATORY PROTEIN 1, CHLOROPLASTIC"/>
    <property type="match status" value="1"/>
</dbReference>
<dbReference type="AlphaFoldDB" id="A0A2T3JQH6"/>
<evidence type="ECO:0000313" key="8">
    <source>
        <dbReference type="Proteomes" id="UP000241405"/>
    </source>
</evidence>
<proteinExistence type="inferred from homology"/>
<comment type="function">
    <text evidence="5">Bifunctional serine/threonine kinase and phosphorylase involved in the regulation of the phosphoenolpyruvate synthase (PEPS) by catalyzing its phosphorylation/dephosphorylation.</text>
</comment>
<protein>
    <recommendedName>
        <fullName evidence="5">Putative phosphoenolpyruvate synthase regulatory protein</fullName>
        <shortName evidence="5">PEP synthase regulatory protein</shortName>
        <shortName evidence="5">PSRP</shortName>
        <ecNumber evidence="5">2.7.11.33</ecNumber>
        <ecNumber evidence="5">2.7.4.28</ecNumber>
    </recommendedName>
    <alternativeName>
        <fullName evidence="5">Pyruvate, water dikinase regulatory protein</fullName>
    </alternativeName>
</protein>
<keyword evidence="8" id="KW-1185">Reference proteome</keyword>
<evidence type="ECO:0000256" key="5">
    <source>
        <dbReference type="HAMAP-Rule" id="MF_01062"/>
    </source>
</evidence>
<dbReference type="InterPro" id="IPR026530">
    <property type="entry name" value="PSRP"/>
</dbReference>
<comment type="similarity">
    <text evidence="5">Belongs to the pyruvate, phosphate/water dikinase regulatory protein family. PSRP subfamily.</text>
</comment>
<accession>A0A2T3JQH6</accession>
<keyword evidence="2 5" id="KW-0808">Transferase</keyword>
<dbReference type="EC" id="2.7.11.33" evidence="5"/>
<comment type="catalytic activity">
    <reaction evidence="5">
        <text>[pyruvate, water dikinase] + ADP = [pyruvate, water dikinase]-phosphate + AMP + H(+)</text>
        <dbReference type="Rhea" id="RHEA:46020"/>
        <dbReference type="Rhea" id="RHEA-COMP:11425"/>
        <dbReference type="Rhea" id="RHEA-COMP:11426"/>
        <dbReference type="ChEBI" id="CHEBI:15378"/>
        <dbReference type="ChEBI" id="CHEBI:43176"/>
        <dbReference type="ChEBI" id="CHEBI:68546"/>
        <dbReference type="ChEBI" id="CHEBI:456215"/>
        <dbReference type="ChEBI" id="CHEBI:456216"/>
        <dbReference type="EC" id="2.7.11.33"/>
    </reaction>
</comment>
<keyword evidence="3 5" id="KW-0547">Nucleotide-binding</keyword>
<dbReference type="GO" id="GO:0043531">
    <property type="term" value="F:ADP binding"/>
    <property type="evidence" value="ECO:0007669"/>
    <property type="project" value="UniProtKB-UniRule"/>
</dbReference>
<comment type="caution">
    <text evidence="7">The sequence shown here is derived from an EMBL/GenBank/DDBJ whole genome shotgun (WGS) entry which is preliminary data.</text>
</comment>
<evidence type="ECO:0000313" key="6">
    <source>
        <dbReference type="EMBL" id="PSU27174.1"/>
    </source>
</evidence>
<keyword evidence="4 5" id="KW-0418">Kinase</keyword>
<dbReference type="EMBL" id="PYMO01000001">
    <property type="protein sequence ID" value="PSU27174.1"/>
    <property type="molecule type" value="Genomic_DNA"/>
</dbReference>
<evidence type="ECO:0000256" key="4">
    <source>
        <dbReference type="ARBA" id="ARBA00022777"/>
    </source>
</evidence>
<organism evidence="7 9">
    <name type="scientific">Photobacterium phosphoreum</name>
    <dbReference type="NCBI Taxonomy" id="659"/>
    <lineage>
        <taxon>Bacteria</taxon>
        <taxon>Pseudomonadati</taxon>
        <taxon>Pseudomonadota</taxon>
        <taxon>Gammaproteobacteria</taxon>
        <taxon>Vibrionales</taxon>
        <taxon>Vibrionaceae</taxon>
        <taxon>Photobacterium</taxon>
    </lineage>
</organism>
<dbReference type="Pfam" id="PF03618">
    <property type="entry name" value="Kinase-PPPase"/>
    <property type="match status" value="1"/>
</dbReference>
<dbReference type="NCBIfam" id="NF003742">
    <property type="entry name" value="PRK05339.1"/>
    <property type="match status" value="1"/>
</dbReference>
<keyword evidence="7" id="KW-0670">Pyruvate</keyword>
<evidence type="ECO:0000256" key="2">
    <source>
        <dbReference type="ARBA" id="ARBA00022679"/>
    </source>
</evidence>
<dbReference type="EC" id="2.7.4.28" evidence="5"/>
<reference evidence="8 9" key="1">
    <citation type="submission" date="2018-03" db="EMBL/GenBank/DDBJ databases">
        <title>Whole genome sequencing of Histamine producing bacteria.</title>
        <authorList>
            <person name="Butler K."/>
        </authorList>
    </citation>
    <scope>NUCLEOTIDE SEQUENCE [LARGE SCALE GENOMIC DNA]</scope>
    <source>
        <strain evidence="7 9">FS-6.1</strain>
        <strain evidence="6 8">FS-6.2</strain>
    </source>
</reference>
<dbReference type="GO" id="GO:0016776">
    <property type="term" value="F:phosphotransferase activity, phosphate group as acceptor"/>
    <property type="evidence" value="ECO:0007669"/>
    <property type="project" value="UniProtKB-UniRule"/>
</dbReference>
<dbReference type="Proteomes" id="UP000241618">
    <property type="component" value="Unassembled WGS sequence"/>
</dbReference>
<dbReference type="EMBL" id="PYMP01000011">
    <property type="protein sequence ID" value="PSU51326.1"/>
    <property type="molecule type" value="Genomic_DNA"/>
</dbReference>
<evidence type="ECO:0000313" key="7">
    <source>
        <dbReference type="EMBL" id="PSU51326.1"/>
    </source>
</evidence>
<dbReference type="RefSeq" id="WP_107190680.1">
    <property type="nucleotide sequence ID" value="NZ_PYMN01000018.1"/>
</dbReference>
<evidence type="ECO:0000256" key="3">
    <source>
        <dbReference type="ARBA" id="ARBA00022741"/>
    </source>
</evidence>